<feature type="compositionally biased region" description="Low complexity" evidence="5">
    <location>
        <begin position="136"/>
        <end position="155"/>
    </location>
</feature>
<dbReference type="GO" id="GO:0010273">
    <property type="term" value="P:detoxification of copper ion"/>
    <property type="evidence" value="ECO:0007669"/>
    <property type="project" value="TreeGrafter"/>
</dbReference>
<accession>A0A0D2X5H5</accession>
<dbReference type="SUPFAM" id="SSF54001">
    <property type="entry name" value="Cysteine proteinases"/>
    <property type="match status" value="1"/>
</dbReference>
<dbReference type="eggNOG" id="KOG0632">
    <property type="taxonomic scope" value="Eukaryota"/>
</dbReference>
<dbReference type="GO" id="GO:0098849">
    <property type="term" value="P:cellular detoxification of cadmium ion"/>
    <property type="evidence" value="ECO:0007669"/>
    <property type="project" value="TreeGrafter"/>
</dbReference>
<evidence type="ECO:0000256" key="3">
    <source>
        <dbReference type="ARBA" id="ARBA00022679"/>
    </source>
</evidence>
<keyword evidence="4" id="KW-0479">Metal-binding</keyword>
<dbReference type="GO" id="GO:0016756">
    <property type="term" value="F:glutathione gamma-glutamylcysteinyltransferase activity"/>
    <property type="evidence" value="ECO:0007669"/>
    <property type="project" value="UniProtKB-EC"/>
</dbReference>
<keyword evidence="9" id="KW-1185">Reference proteome</keyword>
<dbReference type="EC" id="2.3.2.15" evidence="1"/>
<dbReference type="OrthoDB" id="448954at2759"/>
<dbReference type="PANTHER" id="PTHR33447">
    <property type="entry name" value="GLUTATHIONE GAMMA-GLUTAMYLCYSTEINYLTRANSFERASE"/>
    <property type="match status" value="1"/>
</dbReference>
<dbReference type="EMBL" id="KE346375">
    <property type="protein sequence ID" value="KJE97819.1"/>
    <property type="molecule type" value="Genomic_DNA"/>
</dbReference>
<protein>
    <recommendedName>
        <fullName evidence="1">glutathione gamma-glutamylcysteinyltransferase</fullName>
        <ecNumber evidence="1">2.3.2.15</ecNumber>
    </recommendedName>
</protein>
<evidence type="ECO:0000313" key="9">
    <source>
        <dbReference type="Proteomes" id="UP000008743"/>
    </source>
</evidence>
<name>A0A0D2X5H5_CAPO3</name>
<organism evidence="8 9">
    <name type="scientific">Capsaspora owczarzaki (strain ATCC 30864)</name>
    <dbReference type="NCBI Taxonomy" id="595528"/>
    <lineage>
        <taxon>Eukaryota</taxon>
        <taxon>Filasterea</taxon>
        <taxon>Capsaspora</taxon>
    </lineage>
</organism>
<evidence type="ECO:0000256" key="5">
    <source>
        <dbReference type="SAM" id="MobiDB-lite"/>
    </source>
</evidence>
<evidence type="ECO:0000313" key="8">
    <source>
        <dbReference type="EMBL" id="KJE97819.1"/>
    </source>
</evidence>
<feature type="region of interest" description="Disordered" evidence="5">
    <location>
        <begin position="453"/>
        <end position="527"/>
    </location>
</feature>
<dbReference type="GO" id="GO:0046938">
    <property type="term" value="P:phytochelatin biosynthetic process"/>
    <property type="evidence" value="ECO:0007669"/>
    <property type="project" value="InterPro"/>
</dbReference>
<keyword evidence="2" id="KW-0104">Cadmium</keyword>
<dbReference type="RefSeq" id="XP_011270847.1">
    <property type="nucleotide sequence ID" value="XM_011272545.1"/>
</dbReference>
<evidence type="ECO:0000256" key="4">
    <source>
        <dbReference type="ARBA" id="ARBA00022723"/>
    </source>
</evidence>
<gene>
    <name evidence="8" type="ORF">CAOG_009137</name>
</gene>
<evidence type="ECO:0000256" key="2">
    <source>
        <dbReference type="ARBA" id="ARBA00022539"/>
    </source>
</evidence>
<dbReference type="PhylomeDB" id="A0A0D2X5H5"/>
<sequence length="527" mass="56005">MAARRARFAACWALPATLAAATARVVSLGSARAAVHTTVASPAAASAAASAAVVTDAVPATASAADSPRCSSCSHPVPRAAQLERLRKQQQQQQQQPRQPQQQQQQAAPNASSHAHGPKLPLHRFKTAAVPAAAAAAEPKFNSKSTLSSGSGTSGVRPGSSVAPFEFAPSTPQSKTSASPTTTPTTTTTTTPTTFVKDASSSAIIAAVRPVATVEPAPPSFYKRPLPEQLVPFSSAEGRTLFREALAGGYMEGYFPLAEQYTTQSEPSFCGPGTLAMVLNALALDPNRTWKGPWRWYTEELLECCMPLEHMKALGLQFMEFASLGRCHGARVRDFSADSSSLAEFRQHVRAVSRGELYHGENQHLVVSFDRQSLGQTGIGHFSPLAGYHEQSDSALVLDVARFKYPPYWVSIEVLWRSMLVHDPTTNKSRGYFLLSKLPVAVSCPRRIRSWVDHTHRPGSTTTTASTSFPSDASSGQATSGETANNSSSNSPSAPPLPGMTASNKAAKTGSCGFRTPDTANVNVNQQ</sequence>
<keyword evidence="3" id="KW-0808">Transferase</keyword>
<dbReference type="PROSITE" id="PS51443">
    <property type="entry name" value="PCS"/>
    <property type="match status" value="1"/>
</dbReference>
<dbReference type="PANTHER" id="PTHR33447:SF2">
    <property type="entry name" value="GLUTATHIONE GAMMA-GLUTAMYLCYSTEINYLTRANSFERASE"/>
    <property type="match status" value="1"/>
</dbReference>
<feature type="compositionally biased region" description="Low complexity" evidence="5">
    <location>
        <begin position="169"/>
        <end position="194"/>
    </location>
</feature>
<dbReference type="Pfam" id="PF05023">
    <property type="entry name" value="Phytochelatin"/>
    <property type="match status" value="1"/>
</dbReference>
<evidence type="ECO:0000259" key="7">
    <source>
        <dbReference type="PROSITE" id="PS51443"/>
    </source>
</evidence>
<dbReference type="Gene3D" id="3.90.70.30">
    <property type="entry name" value="Phytochelatin synthase, N-terminal domain"/>
    <property type="match status" value="1"/>
</dbReference>
<feature type="region of interest" description="Disordered" evidence="5">
    <location>
        <begin position="85"/>
        <end position="119"/>
    </location>
</feature>
<dbReference type="InParanoid" id="A0A0D2X5H5"/>
<dbReference type="AlphaFoldDB" id="A0A0D2X5H5"/>
<feature type="domain" description="Peptidase C83" evidence="7">
    <location>
        <begin position="216"/>
        <end position="440"/>
    </location>
</feature>
<dbReference type="FunFam" id="3.90.70.30:FF:000001">
    <property type="entry name" value="Glutathione gamma-glutamylcysteinyltransferase 1"/>
    <property type="match status" value="1"/>
</dbReference>
<feature type="chain" id="PRO_5002266834" description="glutathione gamma-glutamylcysteinyltransferase" evidence="6">
    <location>
        <begin position="24"/>
        <end position="527"/>
    </location>
</feature>
<feature type="compositionally biased region" description="Low complexity" evidence="5">
    <location>
        <begin position="458"/>
        <end position="476"/>
    </location>
</feature>
<feature type="region of interest" description="Disordered" evidence="5">
    <location>
        <begin position="136"/>
        <end position="194"/>
    </location>
</feature>
<feature type="signal peptide" evidence="6">
    <location>
        <begin position="1"/>
        <end position="23"/>
    </location>
</feature>
<feature type="compositionally biased region" description="Polar residues" evidence="5">
    <location>
        <begin position="518"/>
        <end position="527"/>
    </location>
</feature>
<feature type="compositionally biased region" description="Low complexity" evidence="5">
    <location>
        <begin position="89"/>
        <end position="106"/>
    </location>
</feature>
<proteinExistence type="predicted"/>
<dbReference type="InterPro" id="IPR038765">
    <property type="entry name" value="Papain-like_cys_pep_sf"/>
</dbReference>
<evidence type="ECO:0000256" key="1">
    <source>
        <dbReference type="ARBA" id="ARBA00012468"/>
    </source>
</evidence>
<dbReference type="GO" id="GO:0046872">
    <property type="term" value="F:metal ion binding"/>
    <property type="evidence" value="ECO:0007669"/>
    <property type="project" value="UniProtKB-KW"/>
</dbReference>
<dbReference type="InterPro" id="IPR038156">
    <property type="entry name" value="PCS_N_sf"/>
</dbReference>
<dbReference type="InterPro" id="IPR040409">
    <property type="entry name" value="PCS-like"/>
</dbReference>
<reference evidence="9" key="1">
    <citation type="submission" date="2011-02" db="EMBL/GenBank/DDBJ databases">
        <title>The Genome Sequence of Capsaspora owczarzaki ATCC 30864.</title>
        <authorList>
            <person name="Russ C."/>
            <person name="Cuomo C."/>
            <person name="Burger G."/>
            <person name="Gray M.W."/>
            <person name="Holland P.W.H."/>
            <person name="King N."/>
            <person name="Lang F.B.F."/>
            <person name="Roger A.J."/>
            <person name="Ruiz-Trillo I."/>
            <person name="Young S.K."/>
            <person name="Zeng Q."/>
            <person name="Gargeya S."/>
            <person name="Alvarado L."/>
            <person name="Berlin A."/>
            <person name="Chapman S.B."/>
            <person name="Chen Z."/>
            <person name="Freedman E."/>
            <person name="Gellesch M."/>
            <person name="Goldberg J."/>
            <person name="Griggs A."/>
            <person name="Gujja S."/>
            <person name="Heilman E."/>
            <person name="Heiman D."/>
            <person name="Howarth C."/>
            <person name="Mehta T."/>
            <person name="Neiman D."/>
            <person name="Pearson M."/>
            <person name="Roberts A."/>
            <person name="Saif S."/>
            <person name="Shea T."/>
            <person name="Shenoy N."/>
            <person name="Sisk P."/>
            <person name="Stolte C."/>
            <person name="Sykes S."/>
            <person name="White J."/>
            <person name="Yandava C."/>
            <person name="Haas B."/>
            <person name="Nusbaum C."/>
            <person name="Birren B."/>
        </authorList>
    </citation>
    <scope>NUCLEOTIDE SEQUENCE</scope>
    <source>
        <strain evidence="9">ATCC 30864</strain>
    </source>
</reference>
<dbReference type="Proteomes" id="UP000008743">
    <property type="component" value="Unassembled WGS sequence"/>
</dbReference>
<evidence type="ECO:0000256" key="6">
    <source>
        <dbReference type="SAM" id="SignalP"/>
    </source>
</evidence>
<keyword evidence="6" id="KW-0732">Signal</keyword>
<dbReference type="InterPro" id="IPR007719">
    <property type="entry name" value="PCS_N"/>
</dbReference>